<keyword evidence="5 6" id="KW-0482">Metalloprotease</keyword>
<keyword evidence="8" id="KW-1185">Reference proteome</keyword>
<evidence type="ECO:0000256" key="4">
    <source>
        <dbReference type="ARBA" id="ARBA00022801"/>
    </source>
</evidence>
<dbReference type="GO" id="GO:0005739">
    <property type="term" value="C:mitochondrion"/>
    <property type="evidence" value="ECO:0007669"/>
    <property type="project" value="GOC"/>
</dbReference>
<keyword evidence="2 6" id="KW-0645">Protease</keyword>
<dbReference type="GO" id="GO:0034982">
    <property type="term" value="P:mitochondrial protein processing"/>
    <property type="evidence" value="ECO:0007669"/>
    <property type="project" value="TreeGrafter"/>
</dbReference>
<dbReference type="GO" id="GO:0004222">
    <property type="term" value="F:metalloendopeptidase activity"/>
    <property type="evidence" value="ECO:0007669"/>
    <property type="project" value="InterPro"/>
</dbReference>
<protein>
    <recommendedName>
        <fullName evidence="6">Mitochondrial inner membrane protease ATP23</fullName>
        <ecNumber evidence="6">3.4.24.-</ecNumber>
    </recommendedName>
</protein>
<dbReference type="PANTHER" id="PTHR21711:SF0">
    <property type="entry name" value="MITOCHONDRIAL INNER MEMBRANE PROTEASE ATP23 HOMOLOG"/>
    <property type="match status" value="1"/>
</dbReference>
<dbReference type="GO" id="GO:0046872">
    <property type="term" value="F:metal ion binding"/>
    <property type="evidence" value="ECO:0007669"/>
    <property type="project" value="UniProtKB-KW"/>
</dbReference>
<dbReference type="GO" id="GO:0033615">
    <property type="term" value="P:mitochondrial proton-transporting ATP synthase complex assembly"/>
    <property type="evidence" value="ECO:0007669"/>
    <property type="project" value="TreeGrafter"/>
</dbReference>
<evidence type="ECO:0000256" key="6">
    <source>
        <dbReference type="RuleBase" id="RU364057"/>
    </source>
</evidence>
<evidence type="ECO:0000313" key="7">
    <source>
        <dbReference type="EMBL" id="KXZ48995.1"/>
    </source>
</evidence>
<dbReference type="OrthoDB" id="285308at2759"/>
<dbReference type="InterPro" id="IPR019165">
    <property type="entry name" value="Peptidase_M76_ATP23"/>
</dbReference>
<proteinExistence type="inferred from homology"/>
<accession>A0A150GHA3</accession>
<dbReference type="EC" id="3.4.24.-" evidence="6"/>
<comment type="similarity">
    <text evidence="1 6">Belongs to the peptidase M76 family.</text>
</comment>
<evidence type="ECO:0000256" key="5">
    <source>
        <dbReference type="ARBA" id="ARBA00023049"/>
    </source>
</evidence>
<keyword evidence="4 6" id="KW-0378">Hydrolase</keyword>
<sequence>MTRSDVAEAVDYGLAADRPVRTLIDAMTKLGCPVDRSAFHVLRCDAAVGGGFAPGHGVILCHNRLHTRREVWNAMAHELIHAYDHCRAAAPPPVAAAEPLAAPAVAEGGPVAAPAPAWPFASAAADAGGDSGVAAAAASDGGEGGVAGAGGRSGGLDWSNCYHHACTEPLPTD</sequence>
<gene>
    <name evidence="7" type="ORF">GPECTOR_24g285</name>
</gene>
<organism evidence="7 8">
    <name type="scientific">Gonium pectorale</name>
    <name type="common">Green alga</name>
    <dbReference type="NCBI Taxonomy" id="33097"/>
    <lineage>
        <taxon>Eukaryota</taxon>
        <taxon>Viridiplantae</taxon>
        <taxon>Chlorophyta</taxon>
        <taxon>core chlorophytes</taxon>
        <taxon>Chlorophyceae</taxon>
        <taxon>CS clade</taxon>
        <taxon>Chlamydomonadales</taxon>
        <taxon>Volvocaceae</taxon>
        <taxon>Gonium</taxon>
    </lineage>
</organism>
<dbReference type="STRING" id="33097.A0A150GHA3"/>
<evidence type="ECO:0000256" key="2">
    <source>
        <dbReference type="ARBA" id="ARBA00022670"/>
    </source>
</evidence>
<name>A0A150GHA3_GONPE</name>
<comment type="caution">
    <text evidence="7">The sequence shown here is derived from an EMBL/GenBank/DDBJ whole genome shotgun (WGS) entry which is preliminary data.</text>
</comment>
<dbReference type="EMBL" id="LSYV01000025">
    <property type="protein sequence ID" value="KXZ48995.1"/>
    <property type="molecule type" value="Genomic_DNA"/>
</dbReference>
<dbReference type="AlphaFoldDB" id="A0A150GHA3"/>
<dbReference type="PANTHER" id="PTHR21711">
    <property type="entry name" value="MITOCHONDRIAL INNER MEMBRANE PROTEASE"/>
    <property type="match status" value="1"/>
</dbReference>
<evidence type="ECO:0000313" key="8">
    <source>
        <dbReference type="Proteomes" id="UP000075714"/>
    </source>
</evidence>
<evidence type="ECO:0000256" key="3">
    <source>
        <dbReference type="ARBA" id="ARBA00022723"/>
    </source>
</evidence>
<dbReference type="Proteomes" id="UP000075714">
    <property type="component" value="Unassembled WGS sequence"/>
</dbReference>
<keyword evidence="3 6" id="KW-0479">Metal-binding</keyword>
<evidence type="ECO:0000256" key="1">
    <source>
        <dbReference type="ARBA" id="ARBA00009915"/>
    </source>
</evidence>
<reference evidence="8" key="1">
    <citation type="journal article" date="2016" name="Nat. Commun.">
        <title>The Gonium pectorale genome demonstrates co-option of cell cycle regulation during the evolution of multicellularity.</title>
        <authorList>
            <person name="Hanschen E.R."/>
            <person name="Marriage T.N."/>
            <person name="Ferris P.J."/>
            <person name="Hamaji T."/>
            <person name="Toyoda A."/>
            <person name="Fujiyama A."/>
            <person name="Neme R."/>
            <person name="Noguchi H."/>
            <person name="Minakuchi Y."/>
            <person name="Suzuki M."/>
            <person name="Kawai-Toyooka H."/>
            <person name="Smith D.R."/>
            <person name="Sparks H."/>
            <person name="Anderson J."/>
            <person name="Bakaric R."/>
            <person name="Luria V."/>
            <person name="Karger A."/>
            <person name="Kirschner M.W."/>
            <person name="Durand P.M."/>
            <person name="Michod R.E."/>
            <person name="Nozaki H."/>
            <person name="Olson B.J."/>
        </authorList>
    </citation>
    <scope>NUCLEOTIDE SEQUENCE [LARGE SCALE GENOMIC DNA]</scope>
    <source>
        <strain evidence="8">NIES-2863</strain>
    </source>
</reference>
<dbReference type="Pfam" id="PF09768">
    <property type="entry name" value="Peptidase_M76"/>
    <property type="match status" value="1"/>
</dbReference>